<protein>
    <submittedName>
        <fullName evidence="2">Uncharacterized protein</fullName>
    </submittedName>
</protein>
<gene>
    <name evidence="2" type="ORF">Esi_0254_0030</name>
</gene>
<dbReference type="Proteomes" id="UP000002630">
    <property type="component" value="Unassembled WGS sequence"/>
</dbReference>
<organism evidence="2 3">
    <name type="scientific">Ectocarpus siliculosus</name>
    <name type="common">Brown alga</name>
    <name type="synonym">Conferva siliculosa</name>
    <dbReference type="NCBI Taxonomy" id="2880"/>
    <lineage>
        <taxon>Eukaryota</taxon>
        <taxon>Sar</taxon>
        <taxon>Stramenopiles</taxon>
        <taxon>Ochrophyta</taxon>
        <taxon>PX clade</taxon>
        <taxon>Phaeophyceae</taxon>
        <taxon>Ectocarpales</taxon>
        <taxon>Ectocarpaceae</taxon>
        <taxon>Ectocarpus</taxon>
    </lineage>
</organism>
<evidence type="ECO:0000256" key="1">
    <source>
        <dbReference type="SAM" id="MobiDB-lite"/>
    </source>
</evidence>
<name>D8LJG2_ECTSI</name>
<feature type="compositionally biased region" description="Low complexity" evidence="1">
    <location>
        <begin position="36"/>
        <end position="70"/>
    </location>
</feature>
<keyword evidence="3" id="KW-1185">Reference proteome</keyword>
<reference evidence="2 3" key="1">
    <citation type="journal article" date="2010" name="Nature">
        <title>The Ectocarpus genome and the independent evolution of multicellularity in brown algae.</title>
        <authorList>
            <person name="Cock J.M."/>
            <person name="Sterck L."/>
            <person name="Rouze P."/>
            <person name="Scornet D."/>
            <person name="Allen A.E."/>
            <person name="Amoutzias G."/>
            <person name="Anthouard V."/>
            <person name="Artiguenave F."/>
            <person name="Aury J.M."/>
            <person name="Badger J.H."/>
            <person name="Beszteri B."/>
            <person name="Billiau K."/>
            <person name="Bonnet E."/>
            <person name="Bothwell J.H."/>
            <person name="Bowler C."/>
            <person name="Boyen C."/>
            <person name="Brownlee C."/>
            <person name="Carrano C.J."/>
            <person name="Charrier B."/>
            <person name="Cho G.Y."/>
            <person name="Coelho S.M."/>
            <person name="Collen J."/>
            <person name="Corre E."/>
            <person name="Da Silva C."/>
            <person name="Delage L."/>
            <person name="Delaroque N."/>
            <person name="Dittami S.M."/>
            <person name="Doulbeau S."/>
            <person name="Elias M."/>
            <person name="Farnham G."/>
            <person name="Gachon C.M."/>
            <person name="Gschloessl B."/>
            <person name="Heesch S."/>
            <person name="Jabbari K."/>
            <person name="Jubin C."/>
            <person name="Kawai H."/>
            <person name="Kimura K."/>
            <person name="Kloareg B."/>
            <person name="Kupper F.C."/>
            <person name="Lang D."/>
            <person name="Le Bail A."/>
            <person name="Leblanc C."/>
            <person name="Lerouge P."/>
            <person name="Lohr M."/>
            <person name="Lopez P.J."/>
            <person name="Martens C."/>
            <person name="Maumus F."/>
            <person name="Michel G."/>
            <person name="Miranda-Saavedra D."/>
            <person name="Morales J."/>
            <person name="Moreau H."/>
            <person name="Motomura T."/>
            <person name="Nagasato C."/>
            <person name="Napoli C.A."/>
            <person name="Nelson D.R."/>
            <person name="Nyvall-Collen P."/>
            <person name="Peters A.F."/>
            <person name="Pommier C."/>
            <person name="Potin P."/>
            <person name="Poulain J."/>
            <person name="Quesneville H."/>
            <person name="Read B."/>
            <person name="Rensing S.A."/>
            <person name="Ritter A."/>
            <person name="Rousvoal S."/>
            <person name="Samanta M."/>
            <person name="Samson G."/>
            <person name="Schroeder D.C."/>
            <person name="Segurens B."/>
            <person name="Strittmatter M."/>
            <person name="Tonon T."/>
            <person name="Tregear J.W."/>
            <person name="Valentin K."/>
            <person name="von Dassow P."/>
            <person name="Yamagishi T."/>
            <person name="Van de Peer Y."/>
            <person name="Wincker P."/>
        </authorList>
    </citation>
    <scope>NUCLEOTIDE SEQUENCE [LARGE SCALE GENOMIC DNA]</scope>
    <source>
        <strain evidence="3">Ec32 / CCAP1310/4</strain>
    </source>
</reference>
<proteinExistence type="predicted"/>
<dbReference type="InParanoid" id="D8LJG2"/>
<dbReference type="EMBL" id="FN649760">
    <property type="protein sequence ID" value="CBN79495.1"/>
    <property type="molecule type" value="Genomic_DNA"/>
</dbReference>
<feature type="region of interest" description="Disordered" evidence="1">
    <location>
        <begin position="201"/>
        <end position="220"/>
    </location>
</feature>
<accession>D8LJG2</accession>
<dbReference type="OrthoDB" id="10438231at2759"/>
<dbReference type="AlphaFoldDB" id="D8LJG2"/>
<feature type="region of interest" description="Disordered" evidence="1">
    <location>
        <begin position="36"/>
        <end position="96"/>
    </location>
</feature>
<sequence length="301" mass="31666">MRSRASAMVGSRISQLDDAIRVRALLSILQSSSVMTTTPPAAAARPETPPSGAGASSAASIAQESCSASGGEEGSGSRPKGKRHVRTDSGPPPDLQDLEVFARMAVAKIKVVLFQLASPVEVREREQQGKDVFDVYEGLLTSEALAKAAKEGFPTLDVETLMLPAHFRYRSLVAARHRYLLRKLGVLLDMEDGVDSLLEKAADTEKMDPSSLADVDLSAGDDVDDEGAADARALSQEGASSHSAASALVLPSNAAPAAAVGGGTLDTAKKAVARLRRSISWDKDEEGGEATTEISWQCRHV</sequence>
<evidence type="ECO:0000313" key="3">
    <source>
        <dbReference type="Proteomes" id="UP000002630"/>
    </source>
</evidence>
<evidence type="ECO:0000313" key="2">
    <source>
        <dbReference type="EMBL" id="CBN79495.1"/>
    </source>
</evidence>